<dbReference type="EC" id="3.4.11.6" evidence="3"/>
<dbReference type="EMBL" id="MZGV01000040">
    <property type="protein sequence ID" value="OPJ59716.1"/>
    <property type="molecule type" value="Genomic_DNA"/>
</dbReference>
<evidence type="ECO:0000313" key="4">
    <source>
        <dbReference type="Proteomes" id="UP000190080"/>
    </source>
</evidence>
<dbReference type="InterPro" id="IPR007484">
    <property type="entry name" value="Peptidase_M28"/>
</dbReference>
<comment type="caution">
    <text evidence="3">The sequence shown here is derived from an EMBL/GenBank/DDBJ whole genome shotgun (WGS) entry which is preliminary data.</text>
</comment>
<keyword evidence="3" id="KW-0378">Hydrolase</keyword>
<dbReference type="EC" id="3.4.11.10" evidence="3"/>
<proteinExistence type="predicted"/>
<name>A0A1V4IIF8_9CLOT</name>
<evidence type="ECO:0000259" key="2">
    <source>
        <dbReference type="Pfam" id="PF04389"/>
    </source>
</evidence>
<dbReference type="AlphaFoldDB" id="A0A1V4IIF8"/>
<feature type="domain" description="Peptidase M28" evidence="2">
    <location>
        <begin position="226"/>
        <end position="408"/>
    </location>
</feature>
<dbReference type="Gene3D" id="3.40.630.10">
    <property type="entry name" value="Zn peptidases"/>
    <property type="match status" value="1"/>
</dbReference>
<keyword evidence="3" id="KW-0645">Protease</keyword>
<reference evidence="3 4" key="1">
    <citation type="submission" date="2017-03" db="EMBL/GenBank/DDBJ databases">
        <title>Genome sequence of Clostridium oryzae DSM 28571.</title>
        <authorList>
            <person name="Poehlein A."/>
            <person name="Daniel R."/>
        </authorList>
    </citation>
    <scope>NUCLEOTIDE SEQUENCE [LARGE SCALE GENOMIC DNA]</scope>
    <source>
        <strain evidence="3 4">DSM 28571</strain>
    </source>
</reference>
<dbReference type="Proteomes" id="UP000190080">
    <property type="component" value="Unassembled WGS sequence"/>
</dbReference>
<keyword evidence="3" id="KW-0031">Aminopeptidase</keyword>
<evidence type="ECO:0000256" key="1">
    <source>
        <dbReference type="SAM" id="Coils"/>
    </source>
</evidence>
<sequence length="669" mass="76958">MDERFHRICDYIDIANSEKIINMLSSFGDDKATGNRSAGSNASTRASRYLATQFRNIGLRNVTIDSFNRSGWTYKGANIIYRDENGNSKKIVLGGYACSIEADSIDVKVVDGGKGKIDDYKSLGDVTDKLILISIEMWKDFWVSYPAYQAYLKGAKAILVYTKYEVLHEDNLVSQSIGGSAHAPALAITKRDYDILRNLIKKSDSGDITVKLTAHSYVYTHKTSYNIWGEIPGKTDEVIYLIAHYDGYYHSYFDDASGVSTIIGIAKAIIDSGYKPYRTIRIVTHGAEEWGVENSDFDWSVGAYEQITHIHPEWAEKAFALINIDGSFAVPHERNYHIIVSSELKEYVKKSAKPIIRNSGYNYKIETNNSVMSEEFAYAKAGIPCITPRESFYTGIYYTNIYHSSMDSKAFGFDKRTYRLTHILYGKILFDLDNTPVRPMDFYQRFVEIKESINTSITGRLLLSTARRASIYAHELSSKIKQLNMEDTNQMLYEKSKYKRLNIELFGLYKIIQNSFVRLNWRLDVEFPHQNYQMNIALLSKAIKALKNESESLENVVNNYIKPIDMNEYVYDIDKNAYNYFANRAVFENKDTWGYRMISKPNEDLYEVAQSLKAKFNKQNPNVEQEIKVLQEALNRQSLYLKEAVNREIADIYKIIEKMKRIICVINKF</sequence>
<evidence type="ECO:0000313" key="3">
    <source>
        <dbReference type="EMBL" id="OPJ59716.1"/>
    </source>
</evidence>
<dbReference type="STRING" id="1450648.CLORY_31640"/>
<dbReference type="GO" id="GO:0004177">
    <property type="term" value="F:aminopeptidase activity"/>
    <property type="evidence" value="ECO:0007669"/>
    <property type="project" value="UniProtKB-KW"/>
</dbReference>
<keyword evidence="4" id="KW-1185">Reference proteome</keyword>
<dbReference type="PANTHER" id="PTHR10404:SF46">
    <property type="entry name" value="VACUOLAR PROTEIN SORTING-ASSOCIATED PROTEIN 70"/>
    <property type="match status" value="1"/>
</dbReference>
<protein>
    <submittedName>
        <fullName evidence="3">Aminopeptidase YwaD</fullName>
        <ecNumber evidence="3">3.4.11.10</ecNumber>
        <ecNumber evidence="3">3.4.11.6</ecNumber>
    </submittedName>
</protein>
<dbReference type="RefSeq" id="WP_079426219.1">
    <property type="nucleotide sequence ID" value="NZ_MZGV01000040.1"/>
</dbReference>
<feature type="coiled-coil region" evidence="1">
    <location>
        <begin position="529"/>
        <end position="556"/>
    </location>
</feature>
<dbReference type="Pfam" id="PF04389">
    <property type="entry name" value="Peptidase_M28"/>
    <property type="match status" value="1"/>
</dbReference>
<dbReference type="PANTHER" id="PTHR10404">
    <property type="entry name" value="N-ACETYLATED-ALPHA-LINKED ACIDIC DIPEPTIDASE"/>
    <property type="match status" value="1"/>
</dbReference>
<dbReference type="OrthoDB" id="1642156at2"/>
<keyword evidence="1" id="KW-0175">Coiled coil</keyword>
<gene>
    <name evidence="3" type="primary">ywaD_2</name>
    <name evidence="3" type="ORF">CLORY_31640</name>
</gene>
<dbReference type="Gene3D" id="3.50.30.30">
    <property type="match status" value="1"/>
</dbReference>
<dbReference type="InterPro" id="IPR039373">
    <property type="entry name" value="Peptidase_M28B"/>
</dbReference>
<accession>A0A1V4IIF8</accession>
<organism evidence="3 4">
    <name type="scientific">Clostridium oryzae</name>
    <dbReference type="NCBI Taxonomy" id="1450648"/>
    <lineage>
        <taxon>Bacteria</taxon>
        <taxon>Bacillati</taxon>
        <taxon>Bacillota</taxon>
        <taxon>Clostridia</taxon>
        <taxon>Eubacteriales</taxon>
        <taxon>Clostridiaceae</taxon>
        <taxon>Clostridium</taxon>
    </lineage>
</organism>
<dbReference type="SUPFAM" id="SSF53187">
    <property type="entry name" value="Zn-dependent exopeptidases"/>
    <property type="match status" value="1"/>
</dbReference>